<dbReference type="EMBL" id="JAUEPT010000008">
    <property type="protein sequence ID" value="KAK0449458.1"/>
    <property type="molecule type" value="Genomic_DNA"/>
</dbReference>
<proteinExistence type="predicted"/>
<dbReference type="Proteomes" id="UP001175226">
    <property type="component" value="Unassembled WGS sequence"/>
</dbReference>
<dbReference type="GO" id="GO:0015421">
    <property type="term" value="F:ABC-type oligopeptide transporter activity"/>
    <property type="evidence" value="ECO:0007669"/>
    <property type="project" value="TreeGrafter"/>
</dbReference>
<protein>
    <recommendedName>
        <fullName evidence="4">P-loop containing nucleoside triphosphate hydrolase protein</fullName>
    </recommendedName>
</protein>
<reference evidence="2" key="1">
    <citation type="submission" date="2023-06" db="EMBL/GenBank/DDBJ databases">
        <authorList>
            <consortium name="Lawrence Berkeley National Laboratory"/>
            <person name="Ahrendt S."/>
            <person name="Sahu N."/>
            <person name="Indic B."/>
            <person name="Wong-Bajracharya J."/>
            <person name="Merenyi Z."/>
            <person name="Ke H.-M."/>
            <person name="Monk M."/>
            <person name="Kocsube S."/>
            <person name="Drula E."/>
            <person name="Lipzen A."/>
            <person name="Balint B."/>
            <person name="Henrissat B."/>
            <person name="Andreopoulos B."/>
            <person name="Martin F.M."/>
            <person name="Harder C.B."/>
            <person name="Rigling D."/>
            <person name="Ford K.L."/>
            <person name="Foster G.D."/>
            <person name="Pangilinan J."/>
            <person name="Papanicolaou A."/>
            <person name="Barry K."/>
            <person name="LaButti K."/>
            <person name="Viragh M."/>
            <person name="Koriabine M."/>
            <person name="Yan M."/>
            <person name="Riley R."/>
            <person name="Champramary S."/>
            <person name="Plett K.L."/>
            <person name="Tsai I.J."/>
            <person name="Slot J."/>
            <person name="Sipos G."/>
            <person name="Plett J."/>
            <person name="Nagy L.G."/>
            <person name="Grigoriev I.V."/>
        </authorList>
    </citation>
    <scope>NUCLEOTIDE SEQUENCE</scope>
    <source>
        <strain evidence="2">FPL87.14</strain>
    </source>
</reference>
<dbReference type="PANTHER" id="PTHR43394:SF1">
    <property type="entry name" value="ATP-BINDING CASSETTE SUB-FAMILY B MEMBER 10, MITOCHONDRIAL"/>
    <property type="match status" value="1"/>
</dbReference>
<keyword evidence="3" id="KW-1185">Reference proteome</keyword>
<evidence type="ECO:0000313" key="2">
    <source>
        <dbReference type="EMBL" id="KAK0449458.1"/>
    </source>
</evidence>
<name>A0AA39JZH9_9AGAR</name>
<feature type="compositionally biased region" description="Basic and acidic residues" evidence="1">
    <location>
        <begin position="56"/>
        <end position="72"/>
    </location>
</feature>
<sequence length="132" mass="14807">MDFATQMQASSRVPPSLIIQRRICVHPNLKALKPEKIQSHKEDKEERSLLSACDNLRSEPRRSNTVSSHRDQAAKGRTTIAIAYRSSTIQNADCIYFIKDGGVSESGTHDQLIAQKGDYYESVQMQALSKKV</sequence>
<dbReference type="Gene3D" id="3.40.50.300">
    <property type="entry name" value="P-loop containing nucleotide triphosphate hydrolases"/>
    <property type="match status" value="1"/>
</dbReference>
<feature type="compositionally biased region" description="Basic and acidic residues" evidence="1">
    <location>
        <begin position="38"/>
        <end position="48"/>
    </location>
</feature>
<evidence type="ECO:0008006" key="4">
    <source>
        <dbReference type="Google" id="ProtNLM"/>
    </source>
</evidence>
<dbReference type="SUPFAM" id="SSF52540">
    <property type="entry name" value="P-loop containing nucleoside triphosphate hydrolases"/>
    <property type="match status" value="1"/>
</dbReference>
<evidence type="ECO:0000313" key="3">
    <source>
        <dbReference type="Proteomes" id="UP001175226"/>
    </source>
</evidence>
<dbReference type="GO" id="GO:0005743">
    <property type="term" value="C:mitochondrial inner membrane"/>
    <property type="evidence" value="ECO:0007669"/>
    <property type="project" value="TreeGrafter"/>
</dbReference>
<evidence type="ECO:0000256" key="1">
    <source>
        <dbReference type="SAM" id="MobiDB-lite"/>
    </source>
</evidence>
<dbReference type="PANTHER" id="PTHR43394">
    <property type="entry name" value="ATP-DEPENDENT PERMEASE MDL1, MITOCHONDRIAL"/>
    <property type="match status" value="1"/>
</dbReference>
<dbReference type="AlphaFoldDB" id="A0AA39JZH9"/>
<dbReference type="InterPro" id="IPR039421">
    <property type="entry name" value="Type_1_exporter"/>
</dbReference>
<organism evidence="2 3">
    <name type="scientific">Armillaria borealis</name>
    <dbReference type="NCBI Taxonomy" id="47425"/>
    <lineage>
        <taxon>Eukaryota</taxon>
        <taxon>Fungi</taxon>
        <taxon>Dikarya</taxon>
        <taxon>Basidiomycota</taxon>
        <taxon>Agaricomycotina</taxon>
        <taxon>Agaricomycetes</taxon>
        <taxon>Agaricomycetidae</taxon>
        <taxon>Agaricales</taxon>
        <taxon>Marasmiineae</taxon>
        <taxon>Physalacriaceae</taxon>
        <taxon>Armillaria</taxon>
    </lineage>
</organism>
<dbReference type="InterPro" id="IPR027417">
    <property type="entry name" value="P-loop_NTPase"/>
</dbReference>
<dbReference type="GO" id="GO:0090374">
    <property type="term" value="P:oligopeptide export from mitochondrion"/>
    <property type="evidence" value="ECO:0007669"/>
    <property type="project" value="TreeGrafter"/>
</dbReference>
<comment type="caution">
    <text evidence="2">The sequence shown here is derived from an EMBL/GenBank/DDBJ whole genome shotgun (WGS) entry which is preliminary data.</text>
</comment>
<gene>
    <name evidence="2" type="ORF">EV421DRAFT_1418846</name>
</gene>
<accession>A0AA39JZH9</accession>
<feature type="region of interest" description="Disordered" evidence="1">
    <location>
        <begin position="38"/>
        <end position="72"/>
    </location>
</feature>